<evidence type="ECO:0000313" key="4">
    <source>
        <dbReference type="EMBL" id="TBW58150.1"/>
    </source>
</evidence>
<name>A0ABY1ZSA7_9GAMM</name>
<keyword evidence="1" id="KW-0479">Metal-binding</keyword>
<evidence type="ECO:0000313" key="5">
    <source>
        <dbReference type="Proteomes" id="UP000313645"/>
    </source>
</evidence>
<protein>
    <submittedName>
        <fullName evidence="4">DUF971 domain-containing protein</fullName>
    </submittedName>
</protein>
<dbReference type="EMBL" id="SJDL01000005">
    <property type="protein sequence ID" value="TBW58150.1"/>
    <property type="molecule type" value="Genomic_DNA"/>
</dbReference>
<dbReference type="RefSeq" id="WP_131479538.1">
    <property type="nucleotide sequence ID" value="NZ_SJDL01000005.1"/>
</dbReference>
<dbReference type="PANTHER" id="PTHR35303:SF8">
    <property type="entry name" value="GAMMA-BUTYROBETAINE HYDROXYLASE-LIKE N-TERMINAL DOMAIN-CONTAINING PROTEIN"/>
    <property type="match status" value="1"/>
</dbReference>
<reference evidence="4 5" key="1">
    <citation type="submission" date="2019-02" db="EMBL/GenBank/DDBJ databases">
        <title>Marinobacter halodurans sp. nov., a marine bacterium isolated from sea tidal flat.</title>
        <authorList>
            <person name="Yoo Y."/>
            <person name="Lee D.W."/>
            <person name="Kim B.S."/>
            <person name="Kim J.-J."/>
        </authorList>
    </citation>
    <scope>NUCLEOTIDE SEQUENCE [LARGE SCALE GENOMIC DNA]</scope>
    <source>
        <strain evidence="4 5">YJ-S3-2</strain>
    </source>
</reference>
<proteinExistence type="predicted"/>
<feature type="domain" description="Gamma-butyrobetaine hydroxylase-like N-terminal" evidence="3">
    <location>
        <begin position="14"/>
        <end position="96"/>
    </location>
</feature>
<dbReference type="PANTHER" id="PTHR35303">
    <property type="entry name" value="OS02G0197800 PROTEIN"/>
    <property type="match status" value="1"/>
</dbReference>
<dbReference type="Proteomes" id="UP000313645">
    <property type="component" value="Unassembled WGS sequence"/>
</dbReference>
<accession>A0ABY1ZSA7</accession>
<evidence type="ECO:0000256" key="1">
    <source>
        <dbReference type="ARBA" id="ARBA00022723"/>
    </source>
</evidence>
<comment type="caution">
    <text evidence="4">The sequence shown here is derived from an EMBL/GenBank/DDBJ whole genome shotgun (WGS) entry which is preliminary data.</text>
</comment>
<organism evidence="4 5">
    <name type="scientific">Marinobacter halodurans</name>
    <dbReference type="NCBI Taxonomy" id="2528979"/>
    <lineage>
        <taxon>Bacteria</taxon>
        <taxon>Pseudomonadati</taxon>
        <taxon>Pseudomonadota</taxon>
        <taxon>Gammaproteobacteria</taxon>
        <taxon>Pseudomonadales</taxon>
        <taxon>Marinobacteraceae</taxon>
        <taxon>Marinobacter</taxon>
    </lineage>
</organism>
<dbReference type="Gene3D" id="3.30.2020.30">
    <property type="match status" value="1"/>
</dbReference>
<sequence>MTRQQIVDPPTEVRLRRKSNAVELSWPDGLTVQLTCLQLRKSCACSHCTQAERQGRLSLIDVTVSVERIELSGVSGLQFFFSDGHYRGLYPWAYLRELSELCELKEQAS</sequence>
<dbReference type="InterPro" id="IPR038492">
    <property type="entry name" value="GBBH-like_N_sf"/>
</dbReference>
<dbReference type="InterPro" id="IPR010376">
    <property type="entry name" value="GBBH-like_N"/>
</dbReference>
<gene>
    <name evidence="4" type="ORF">EZI54_04660</name>
</gene>
<keyword evidence="2" id="KW-0408">Iron</keyword>
<evidence type="ECO:0000256" key="2">
    <source>
        <dbReference type="ARBA" id="ARBA00023004"/>
    </source>
</evidence>
<keyword evidence="5" id="KW-1185">Reference proteome</keyword>
<dbReference type="Pfam" id="PF06155">
    <property type="entry name" value="GBBH-like_N"/>
    <property type="match status" value="1"/>
</dbReference>
<evidence type="ECO:0000259" key="3">
    <source>
        <dbReference type="Pfam" id="PF06155"/>
    </source>
</evidence>